<keyword evidence="1" id="KW-0547">Nucleotide-binding</keyword>
<evidence type="ECO:0000256" key="1">
    <source>
        <dbReference type="ARBA" id="ARBA00022741"/>
    </source>
</evidence>
<dbReference type="Gene3D" id="1.20.120.1080">
    <property type="match status" value="1"/>
</dbReference>
<dbReference type="InterPro" id="IPR027417">
    <property type="entry name" value="P-loop_NTPase"/>
</dbReference>
<keyword evidence="2" id="KW-0378">Hydrolase</keyword>
<dbReference type="Pfam" id="PF21010">
    <property type="entry name" value="HA2_C"/>
    <property type="match status" value="1"/>
</dbReference>
<dbReference type="SMART" id="SM00847">
    <property type="entry name" value="HA2"/>
    <property type="match status" value="1"/>
</dbReference>
<name>A0A378MXD5_MANHA</name>
<evidence type="ECO:0000259" key="6">
    <source>
        <dbReference type="SMART" id="SM00847"/>
    </source>
</evidence>
<dbReference type="EMBL" id="UGPN01000002">
    <property type="protein sequence ID" value="STY60880.1"/>
    <property type="molecule type" value="Genomic_DNA"/>
</dbReference>
<organism evidence="7 8">
    <name type="scientific">Mannheimia haemolytica</name>
    <name type="common">Pasteurella haemolytica</name>
    <dbReference type="NCBI Taxonomy" id="75985"/>
    <lineage>
        <taxon>Bacteria</taxon>
        <taxon>Pseudomonadati</taxon>
        <taxon>Pseudomonadota</taxon>
        <taxon>Gammaproteobacteria</taxon>
        <taxon>Pasteurellales</taxon>
        <taxon>Pasteurellaceae</taxon>
        <taxon>Mannheimia</taxon>
    </lineage>
</organism>
<accession>A0A378MXD5</accession>
<evidence type="ECO:0000313" key="8">
    <source>
        <dbReference type="Proteomes" id="UP000254802"/>
    </source>
</evidence>
<evidence type="ECO:0000256" key="2">
    <source>
        <dbReference type="ARBA" id="ARBA00022801"/>
    </source>
</evidence>
<keyword evidence="3 7" id="KW-0347">Helicase</keyword>
<evidence type="ECO:0000313" key="7">
    <source>
        <dbReference type="EMBL" id="STY60880.1"/>
    </source>
</evidence>
<dbReference type="Proteomes" id="UP000254802">
    <property type="component" value="Unassembled WGS sequence"/>
</dbReference>
<feature type="compositionally biased region" description="Basic and acidic residues" evidence="5">
    <location>
        <begin position="62"/>
        <end position="79"/>
    </location>
</feature>
<dbReference type="GO" id="GO:0016787">
    <property type="term" value="F:hydrolase activity"/>
    <property type="evidence" value="ECO:0007669"/>
    <property type="project" value="UniProtKB-KW"/>
</dbReference>
<proteinExistence type="predicted"/>
<dbReference type="PANTHER" id="PTHR18934">
    <property type="entry name" value="ATP-DEPENDENT RNA HELICASE"/>
    <property type="match status" value="1"/>
</dbReference>
<keyword evidence="4" id="KW-0067">ATP-binding</keyword>
<protein>
    <submittedName>
        <fullName evidence="7">ATP-dependent RNA helicase HrpA</fullName>
    </submittedName>
</protein>
<dbReference type="AlphaFoldDB" id="A0A378MXD5"/>
<feature type="region of interest" description="Disordered" evidence="5">
    <location>
        <begin position="59"/>
        <end position="79"/>
    </location>
</feature>
<dbReference type="InterPro" id="IPR007502">
    <property type="entry name" value="Helicase-assoc_dom"/>
</dbReference>
<evidence type="ECO:0000256" key="5">
    <source>
        <dbReference type="SAM" id="MobiDB-lite"/>
    </source>
</evidence>
<sequence length="111" mass="12693">MMALPPPNLPRKRGDGFRLTPIGRQLAQLPVDPRLGRMVIEAAKNGSLHEVMMIVSALSIQDPRERPQEKQQSADDKHRRFADKESDFLAFVNLWHFIQAQQKELSKKPVP</sequence>
<dbReference type="FunFam" id="1.20.120.1080:FF:000005">
    <property type="entry name" value="ATP-dependent helicase HrpA"/>
    <property type="match status" value="1"/>
</dbReference>
<dbReference type="GO" id="GO:0003723">
    <property type="term" value="F:RNA binding"/>
    <property type="evidence" value="ECO:0007669"/>
    <property type="project" value="TreeGrafter"/>
</dbReference>
<dbReference type="GO" id="GO:0005524">
    <property type="term" value="F:ATP binding"/>
    <property type="evidence" value="ECO:0007669"/>
    <property type="project" value="UniProtKB-KW"/>
</dbReference>
<dbReference type="PANTHER" id="PTHR18934:SF99">
    <property type="entry name" value="ATP-DEPENDENT RNA HELICASE DHX37-RELATED"/>
    <property type="match status" value="1"/>
</dbReference>
<dbReference type="SUPFAM" id="SSF52540">
    <property type="entry name" value="P-loop containing nucleoside triphosphate hydrolases"/>
    <property type="match status" value="1"/>
</dbReference>
<gene>
    <name evidence="7" type="ORF">NCTC10638_02087</name>
</gene>
<dbReference type="GO" id="GO:0004386">
    <property type="term" value="F:helicase activity"/>
    <property type="evidence" value="ECO:0007669"/>
    <property type="project" value="UniProtKB-KW"/>
</dbReference>
<evidence type="ECO:0000256" key="3">
    <source>
        <dbReference type="ARBA" id="ARBA00022806"/>
    </source>
</evidence>
<feature type="domain" description="Helicase-associated" evidence="6">
    <location>
        <begin position="3"/>
        <end position="92"/>
    </location>
</feature>
<evidence type="ECO:0000256" key="4">
    <source>
        <dbReference type="ARBA" id="ARBA00022840"/>
    </source>
</evidence>
<reference evidence="7 8" key="1">
    <citation type="submission" date="2018-06" db="EMBL/GenBank/DDBJ databases">
        <authorList>
            <consortium name="Pathogen Informatics"/>
            <person name="Doyle S."/>
        </authorList>
    </citation>
    <scope>NUCLEOTIDE SEQUENCE [LARGE SCALE GENOMIC DNA]</scope>
    <source>
        <strain evidence="7 8">NCTC10638</strain>
    </source>
</reference>